<keyword evidence="7" id="KW-0521">NADP</keyword>
<comment type="cofactor">
    <cofactor evidence="1">
        <name>FAD</name>
        <dbReference type="ChEBI" id="CHEBI:57692"/>
    </cofactor>
</comment>
<gene>
    <name evidence="12" type="ORF">D9619_005644</name>
</gene>
<comment type="similarity">
    <text evidence="3">Belongs to the lysine N(6)-hydroxylase/L-ornithine N(5)-oxygenase family.</text>
</comment>
<evidence type="ECO:0000256" key="2">
    <source>
        <dbReference type="ARBA" id="ARBA00004924"/>
    </source>
</evidence>
<protein>
    <recommendedName>
        <fullName evidence="4">L-ornithine N(5)-monooxygenase [NAD(P)H]</fullName>
        <ecNumber evidence="4">1.14.13.196</ecNumber>
    </recommendedName>
</protein>
<dbReference type="AlphaFoldDB" id="A0A8H5FAZ5"/>
<dbReference type="EMBL" id="JAACJJ010000001">
    <property type="protein sequence ID" value="KAF5330325.1"/>
    <property type="molecule type" value="Genomic_DNA"/>
</dbReference>
<evidence type="ECO:0000256" key="3">
    <source>
        <dbReference type="ARBA" id="ARBA00007588"/>
    </source>
</evidence>
<evidence type="ECO:0000256" key="6">
    <source>
        <dbReference type="ARBA" id="ARBA00022827"/>
    </source>
</evidence>
<name>A0A8H5FAZ5_9AGAR</name>
<feature type="region of interest" description="Disordered" evidence="11">
    <location>
        <begin position="430"/>
        <end position="472"/>
    </location>
</feature>
<keyword evidence="6" id="KW-0274">FAD</keyword>
<keyword evidence="8" id="KW-0560">Oxidoreductase</keyword>
<dbReference type="EC" id="1.14.13.196" evidence="4"/>
<feature type="compositionally biased region" description="Low complexity" evidence="11">
    <location>
        <begin position="437"/>
        <end position="469"/>
    </location>
</feature>
<accession>A0A8H5FAZ5</accession>
<reference evidence="12 13" key="1">
    <citation type="journal article" date="2020" name="ISME J.">
        <title>Uncovering the hidden diversity of litter-decomposition mechanisms in mushroom-forming fungi.</title>
        <authorList>
            <person name="Floudas D."/>
            <person name="Bentzer J."/>
            <person name="Ahren D."/>
            <person name="Johansson T."/>
            <person name="Persson P."/>
            <person name="Tunlid A."/>
        </authorList>
    </citation>
    <scope>NUCLEOTIDE SEQUENCE [LARGE SCALE GENOMIC DNA]</scope>
    <source>
        <strain evidence="12 13">CBS 101986</strain>
    </source>
</reference>
<comment type="catalytic activity">
    <reaction evidence="9">
        <text>L-ornithine + NADPH + O2 = N(5)-hydroxy-L-ornithine + NADP(+) + H2O</text>
        <dbReference type="Rhea" id="RHEA:41508"/>
        <dbReference type="ChEBI" id="CHEBI:15377"/>
        <dbReference type="ChEBI" id="CHEBI:15379"/>
        <dbReference type="ChEBI" id="CHEBI:46911"/>
        <dbReference type="ChEBI" id="CHEBI:57783"/>
        <dbReference type="ChEBI" id="CHEBI:58349"/>
        <dbReference type="ChEBI" id="CHEBI:78275"/>
        <dbReference type="EC" id="1.14.13.196"/>
    </reaction>
</comment>
<evidence type="ECO:0000256" key="9">
    <source>
        <dbReference type="ARBA" id="ARBA00047598"/>
    </source>
</evidence>
<dbReference type="GO" id="GO:0006879">
    <property type="term" value="P:intracellular iron ion homeostasis"/>
    <property type="evidence" value="ECO:0007669"/>
    <property type="project" value="TreeGrafter"/>
</dbReference>
<proteinExistence type="inferred from homology"/>
<dbReference type="OrthoDB" id="3519933at2759"/>
<dbReference type="PRINTS" id="PR00368">
    <property type="entry name" value="FADPNR"/>
</dbReference>
<dbReference type="PANTHER" id="PTHR42802:SF1">
    <property type="entry name" value="L-ORNITHINE N(5)-MONOOXYGENASE"/>
    <property type="match status" value="1"/>
</dbReference>
<evidence type="ECO:0000256" key="4">
    <source>
        <dbReference type="ARBA" id="ARBA00012881"/>
    </source>
</evidence>
<comment type="catalytic activity">
    <reaction evidence="10">
        <text>L-ornithine + NADH + O2 = N(5)-hydroxy-L-ornithine + NAD(+) + H2O</text>
        <dbReference type="Rhea" id="RHEA:41512"/>
        <dbReference type="ChEBI" id="CHEBI:15377"/>
        <dbReference type="ChEBI" id="CHEBI:15379"/>
        <dbReference type="ChEBI" id="CHEBI:46911"/>
        <dbReference type="ChEBI" id="CHEBI:57540"/>
        <dbReference type="ChEBI" id="CHEBI:57945"/>
        <dbReference type="ChEBI" id="CHEBI:78275"/>
        <dbReference type="EC" id="1.14.13.196"/>
    </reaction>
</comment>
<dbReference type="Pfam" id="PF13434">
    <property type="entry name" value="Lys_Orn_oxgnase"/>
    <property type="match status" value="1"/>
</dbReference>
<dbReference type="Proteomes" id="UP000567179">
    <property type="component" value="Unassembled WGS sequence"/>
</dbReference>
<keyword evidence="5" id="KW-0285">Flavoprotein</keyword>
<evidence type="ECO:0000313" key="13">
    <source>
        <dbReference type="Proteomes" id="UP000567179"/>
    </source>
</evidence>
<evidence type="ECO:0000313" key="12">
    <source>
        <dbReference type="EMBL" id="KAF5330325.1"/>
    </source>
</evidence>
<dbReference type="PANTHER" id="PTHR42802">
    <property type="entry name" value="MONOOXYGENASE"/>
    <property type="match status" value="1"/>
</dbReference>
<keyword evidence="13" id="KW-1185">Reference proteome</keyword>
<evidence type="ECO:0000256" key="8">
    <source>
        <dbReference type="ARBA" id="ARBA00023002"/>
    </source>
</evidence>
<evidence type="ECO:0000256" key="11">
    <source>
        <dbReference type="SAM" id="MobiDB-lite"/>
    </source>
</evidence>
<dbReference type="SUPFAM" id="SSF51905">
    <property type="entry name" value="FAD/NAD(P)-binding domain"/>
    <property type="match status" value="2"/>
</dbReference>
<evidence type="ECO:0000256" key="10">
    <source>
        <dbReference type="ARBA" id="ARBA00049248"/>
    </source>
</evidence>
<organism evidence="12 13">
    <name type="scientific">Psilocybe cf. subviscida</name>
    <dbReference type="NCBI Taxonomy" id="2480587"/>
    <lineage>
        <taxon>Eukaryota</taxon>
        <taxon>Fungi</taxon>
        <taxon>Dikarya</taxon>
        <taxon>Basidiomycota</taxon>
        <taxon>Agaricomycotina</taxon>
        <taxon>Agaricomycetes</taxon>
        <taxon>Agaricomycetidae</taxon>
        <taxon>Agaricales</taxon>
        <taxon>Agaricineae</taxon>
        <taxon>Strophariaceae</taxon>
        <taxon>Psilocybe</taxon>
    </lineage>
</organism>
<dbReference type="InterPro" id="IPR025700">
    <property type="entry name" value="Lys/Orn_oxygenase"/>
</dbReference>
<dbReference type="GO" id="GO:0016491">
    <property type="term" value="F:oxidoreductase activity"/>
    <property type="evidence" value="ECO:0007669"/>
    <property type="project" value="UniProtKB-KW"/>
</dbReference>
<evidence type="ECO:0000256" key="1">
    <source>
        <dbReference type="ARBA" id="ARBA00001974"/>
    </source>
</evidence>
<sequence>MSSYLDSIYDVVGIGFGPANIAIAGALNEHRQSNSSSALKNALFIEKHEQFRWHPGMLLPGARMQISFMKDLATLRNPQSPYTFLSYLHDQGRLLSFINRGSTVPTRKEYADYLAWAAARVQEDGVDVLYGKEVVGLEKSADQTVSIKYRDVDTGEEVIVRSRNLIISPGGAPRVPETLSGLLNHPHVIHSSAYCLAIPKIIDTITAASRSKPIRVAVIGSGQSAAEVIMNLRSRLSEIPCPSGTHQVDMLIRKGSLKPSDDSPFANEIFDPEATDTWFSLPSSRAREQKLAEYKPTNYGVVNPYTLENLYEIIYNQKLNVSIAERTSEVAPRSEALINIKPYTNIISIQSEGPGASREMLLSAEGNVELHPLVVGSQNLVTHDKEEETYDAIVYATGYIRSAWVDILKSSEIGEYFGLSSTSKEVRLVPSLNGSGSESPVSYTRSSSPSTAPSSARSTPPTSPEMSPEIGTPLGKVKAVHDVYISRNYRLVPENKNGDIFGPRIYLQGVEESTHGLSDTLLSVLGIRAGEVVNDLAM</sequence>
<dbReference type="InterPro" id="IPR036188">
    <property type="entry name" value="FAD/NAD-bd_sf"/>
</dbReference>
<comment type="caution">
    <text evidence="12">The sequence shown here is derived from an EMBL/GenBank/DDBJ whole genome shotgun (WGS) entry which is preliminary data.</text>
</comment>
<evidence type="ECO:0000256" key="5">
    <source>
        <dbReference type="ARBA" id="ARBA00022630"/>
    </source>
</evidence>
<dbReference type="Gene3D" id="3.50.50.60">
    <property type="entry name" value="FAD/NAD(P)-binding domain"/>
    <property type="match status" value="1"/>
</dbReference>
<evidence type="ECO:0000256" key="7">
    <source>
        <dbReference type="ARBA" id="ARBA00022857"/>
    </source>
</evidence>
<comment type="pathway">
    <text evidence="2">Siderophore biosynthesis.</text>
</comment>